<feature type="non-terminal residue" evidence="2">
    <location>
        <position position="1"/>
    </location>
</feature>
<dbReference type="InterPro" id="IPR038404">
    <property type="entry name" value="TRAP_DctP_sf"/>
</dbReference>
<accession>A0ABR9ZCI8</accession>
<evidence type="ECO:0000256" key="1">
    <source>
        <dbReference type="ARBA" id="ARBA00022729"/>
    </source>
</evidence>
<keyword evidence="1" id="KW-0732">Signal</keyword>
<organism evidence="2 3">
    <name type="scientific">Vibrio anguillarum</name>
    <name type="common">Listonella anguillarum</name>
    <dbReference type="NCBI Taxonomy" id="55601"/>
    <lineage>
        <taxon>Bacteria</taxon>
        <taxon>Pseudomonadati</taxon>
        <taxon>Pseudomonadota</taxon>
        <taxon>Gammaproteobacteria</taxon>
        <taxon>Vibrionales</taxon>
        <taxon>Vibrionaceae</taxon>
        <taxon>Vibrio</taxon>
    </lineage>
</organism>
<sequence>SDEEKELVQKAVKKAGDAHTASVKKQEEELVSFFQSEGVTVTYPDLAPFREAMQPLYKEFESKIGQPIVEKLAAM</sequence>
<keyword evidence="3" id="KW-1185">Reference proteome</keyword>
<reference evidence="2 3" key="1">
    <citation type="journal article" date="2021" name="PeerJ">
        <title>Analysis of 44 Vibrio anguillarum genomes reveals high genetic diversity.</title>
        <authorList>
            <person name="Hansen M.J."/>
            <person name="Dalsgaard I."/>
        </authorList>
    </citation>
    <scope>NUCLEOTIDE SEQUENCE [LARGE SCALE GENOMIC DNA]</scope>
    <source>
        <strain evidence="2 3">040915-1/1B</strain>
    </source>
</reference>
<gene>
    <name evidence="2" type="ORF">EAY46_24600</name>
</gene>
<dbReference type="Gene3D" id="3.40.190.170">
    <property type="entry name" value="Bacterial extracellular solute-binding protein, family 7"/>
    <property type="match status" value="1"/>
</dbReference>
<dbReference type="EMBL" id="RDPI01000603">
    <property type="protein sequence ID" value="MBF4376168.1"/>
    <property type="molecule type" value="Genomic_DNA"/>
</dbReference>
<dbReference type="Pfam" id="PF03480">
    <property type="entry name" value="DctP"/>
    <property type="match status" value="1"/>
</dbReference>
<protein>
    <submittedName>
        <fullName evidence="2">Sialic acid-binding protein</fullName>
    </submittedName>
</protein>
<evidence type="ECO:0000313" key="2">
    <source>
        <dbReference type="EMBL" id="MBF4376168.1"/>
    </source>
</evidence>
<dbReference type="Proteomes" id="UP000726136">
    <property type="component" value="Unassembled WGS sequence"/>
</dbReference>
<proteinExistence type="predicted"/>
<comment type="caution">
    <text evidence="2">The sequence shown here is derived from an EMBL/GenBank/DDBJ whole genome shotgun (WGS) entry which is preliminary data.</text>
</comment>
<dbReference type="InterPro" id="IPR018389">
    <property type="entry name" value="DctP_fam"/>
</dbReference>
<evidence type="ECO:0000313" key="3">
    <source>
        <dbReference type="Proteomes" id="UP000726136"/>
    </source>
</evidence>
<name>A0ABR9ZCI8_VIBAN</name>